<organism evidence="2">
    <name type="scientific">marine sediment metagenome</name>
    <dbReference type="NCBI Taxonomy" id="412755"/>
    <lineage>
        <taxon>unclassified sequences</taxon>
        <taxon>metagenomes</taxon>
        <taxon>ecological metagenomes</taxon>
    </lineage>
</organism>
<keyword evidence="1" id="KW-0812">Transmembrane</keyword>
<sequence>MEPEWILRIVLFGIVHWILAGILLPDLVSRDKVFGGRKDFSGFGLMSSS</sequence>
<keyword evidence="1" id="KW-1133">Transmembrane helix</keyword>
<evidence type="ECO:0000256" key="1">
    <source>
        <dbReference type="SAM" id="Phobius"/>
    </source>
</evidence>
<protein>
    <submittedName>
        <fullName evidence="2">Uncharacterized protein</fullName>
    </submittedName>
</protein>
<dbReference type="EMBL" id="BARW01010761">
    <property type="protein sequence ID" value="GAI80183.1"/>
    <property type="molecule type" value="Genomic_DNA"/>
</dbReference>
<name>X1RHU4_9ZZZZ</name>
<reference evidence="2" key="1">
    <citation type="journal article" date="2014" name="Front. Microbiol.">
        <title>High frequency of phylogenetically diverse reductive dehalogenase-homologous genes in deep subseafloor sedimentary metagenomes.</title>
        <authorList>
            <person name="Kawai M."/>
            <person name="Futagami T."/>
            <person name="Toyoda A."/>
            <person name="Takaki Y."/>
            <person name="Nishi S."/>
            <person name="Hori S."/>
            <person name="Arai W."/>
            <person name="Tsubouchi T."/>
            <person name="Morono Y."/>
            <person name="Uchiyama I."/>
            <person name="Ito T."/>
            <person name="Fujiyama A."/>
            <person name="Inagaki F."/>
            <person name="Takami H."/>
        </authorList>
    </citation>
    <scope>NUCLEOTIDE SEQUENCE</scope>
    <source>
        <strain evidence="2">Expedition CK06-06</strain>
    </source>
</reference>
<comment type="caution">
    <text evidence="2">The sequence shown here is derived from an EMBL/GenBank/DDBJ whole genome shotgun (WGS) entry which is preliminary data.</text>
</comment>
<dbReference type="AlphaFoldDB" id="X1RHU4"/>
<accession>X1RHU4</accession>
<feature type="transmembrane region" description="Helical" evidence="1">
    <location>
        <begin position="6"/>
        <end position="28"/>
    </location>
</feature>
<proteinExistence type="predicted"/>
<evidence type="ECO:0000313" key="2">
    <source>
        <dbReference type="EMBL" id="GAI80183.1"/>
    </source>
</evidence>
<gene>
    <name evidence="2" type="ORF">S12H4_21038</name>
</gene>
<keyword evidence="1" id="KW-0472">Membrane</keyword>